<sequence length="1187" mass="132197">MEKFADRYCENNPDVFAKADTAYTLAFSVIMLNTDLHSEHIKYRMDLPAFLKNNRGINDNADLPDAFLAEIFNEIQNNEIIMEDEQSGKFAKMVSGWSGGGGATDLSDKDRMDLYHREAAQIQKKSQQLMNAARTAANGSGTASNSTSDEPKAAYRSAASADLARPMFATACWPLIATFSQLFESASSSEVLNLDDDSSSNAATNGSMADLLESRKQELTVVDLCLDGFAGGIRIASLFKMEMEREAFVTSLTKLTGLSHFRDLKAKNGKAIKMMLALTLNLMESLDSSWVHIIKVISQMERLQLLGSTTRGASLDAQRPSMTDEQTHRTIEKFLEEFSSQDTVVAVDRIFTYTTSLTGPAILQFFKAVCHVSLEEAEVDPISLVRVAAMQGNSPTAENGHSPAPTPQSVAGSLKASGGNSIVTLKSDSPPRMYLLQKIVEIAHYNMHRIRYEWSQIWKLLQPYFVVVGCHPNQRVSSLAVDALRQLSMKFLEREELGHFSTQNEFLKSFERIMRLTTDDSIRHMILGSLGQMIAARAGSIRSGWKPIFIVLSRPTLMTAVSNDFDELLLEAFQLVQIIFREYFSIVVHAGGLLEFINCVADFALIDPIRQTHDEIILSSIQLLQLSASQLFQMAEDESEHMKMRAQENELVASMAASADGSSQSAPFKLVVQTSTNTITQFSKMASQPYMLPSGLISEEHFFLKWFPIFSAFSRVALGSTNMDFRTKCIESLFEVLNMCIHLFDLKCVRAIFRSAILPIFDDLKDQRDKAEDDLDVSGQQSDPLKEASGTIWILGLRLTVDLFSENFSQIAMDHEIVANVLSIAHSMMKRRDNTLVATGQICMHQFIQRNVAKFGQLGCWPPVIDAIENAFRMTNPYELVNCDFSSMKVLPELPASMIMNVASLGSIQANAVGVLAEVVAEGTATAKAHGAFVSLESLDFNQTVIKCSVHIELLQSIRDTLLLLVNGESSTLAINTIPGADRERVLACLRDSYTVARSFNANYHLRYSIWKKRLVQQLPNLIKQETISIGSHIKVLFAIYRAEGDVIETVVKRDSEAVARADRNVNMLVTETVDILERYVMMLGDAQVNATNIALWSPVVVLVFRELYAMDCWWKSGRQQQKVVDALEEGGAISGAKCLVLKKQLPKLFRLGIRMMGVDRADVRQALQGFIERVGEELFFDMFSET</sequence>
<dbReference type="Gene3D" id="1.10.1000.11">
    <property type="entry name" value="Arf Nucleotide-binding Site Opener,domain 2"/>
    <property type="match status" value="1"/>
</dbReference>
<dbReference type="OrthoDB" id="18431at2759"/>
<dbReference type="InterPro" id="IPR046455">
    <property type="entry name" value="Sec7/BIG1-like_C"/>
</dbReference>
<dbReference type="InterPro" id="IPR023394">
    <property type="entry name" value="Sec7_C_sf"/>
</dbReference>
<dbReference type="Pfam" id="PF01369">
    <property type="entry name" value="Sec7"/>
    <property type="match status" value="1"/>
</dbReference>
<protein>
    <recommendedName>
        <fullName evidence="4">SEC7 domain-containing protein</fullName>
    </recommendedName>
</protein>
<gene>
    <name evidence="5" type="ORF">CcCBS67573_g07758</name>
</gene>
<dbReference type="Pfam" id="PF09324">
    <property type="entry name" value="Sec7-like_HDS"/>
    <property type="match status" value="1"/>
</dbReference>
<dbReference type="STRING" id="246404.A0A507ETJ2"/>
<dbReference type="InterPro" id="IPR000904">
    <property type="entry name" value="Sec7_dom"/>
</dbReference>
<feature type="region of interest" description="Disordered" evidence="3">
    <location>
        <begin position="126"/>
        <end position="151"/>
    </location>
</feature>
<evidence type="ECO:0000313" key="5">
    <source>
        <dbReference type="EMBL" id="TPX66650.1"/>
    </source>
</evidence>
<dbReference type="PANTHER" id="PTHR10663">
    <property type="entry name" value="GUANYL-NUCLEOTIDE EXCHANGE FACTOR"/>
    <property type="match status" value="1"/>
</dbReference>
<dbReference type="SMART" id="SM00222">
    <property type="entry name" value="Sec7"/>
    <property type="match status" value="1"/>
</dbReference>
<evidence type="ECO:0000259" key="4">
    <source>
        <dbReference type="PROSITE" id="PS50190"/>
    </source>
</evidence>
<name>A0A507ETJ2_9FUNG</name>
<feature type="region of interest" description="Disordered" evidence="3">
    <location>
        <begin position="393"/>
        <end position="413"/>
    </location>
</feature>
<dbReference type="PANTHER" id="PTHR10663:SF375">
    <property type="entry name" value="LD29171P"/>
    <property type="match status" value="1"/>
</dbReference>
<keyword evidence="6" id="KW-1185">Reference proteome</keyword>
<feature type="domain" description="SEC7" evidence="4">
    <location>
        <begin position="1"/>
        <end position="78"/>
    </location>
</feature>
<dbReference type="GO" id="GO:0005085">
    <property type="term" value="F:guanyl-nucleotide exchange factor activity"/>
    <property type="evidence" value="ECO:0007669"/>
    <property type="project" value="InterPro"/>
</dbReference>
<dbReference type="InterPro" id="IPR035999">
    <property type="entry name" value="Sec7_dom_sf"/>
</dbReference>
<dbReference type="InterPro" id="IPR015403">
    <property type="entry name" value="Mon2/Sec7/BIG1-like_HDS"/>
</dbReference>
<dbReference type="Pfam" id="PF20252">
    <property type="entry name" value="BIG2_C"/>
    <property type="match status" value="1"/>
</dbReference>
<feature type="compositionally biased region" description="Polar residues" evidence="3">
    <location>
        <begin position="137"/>
        <end position="148"/>
    </location>
</feature>
<dbReference type="GO" id="GO:0032012">
    <property type="term" value="P:regulation of ARF protein signal transduction"/>
    <property type="evidence" value="ECO:0007669"/>
    <property type="project" value="InterPro"/>
</dbReference>
<proteinExistence type="predicted"/>
<reference evidence="5 6" key="1">
    <citation type="journal article" date="2019" name="Sci. Rep.">
        <title>Comparative genomics of chytrid fungi reveal insights into the obligate biotrophic and pathogenic lifestyle of Synchytrium endobioticum.</title>
        <authorList>
            <person name="van de Vossenberg B.T.L.H."/>
            <person name="Warris S."/>
            <person name="Nguyen H.D.T."/>
            <person name="van Gent-Pelzer M.P.E."/>
            <person name="Joly D.L."/>
            <person name="van de Geest H.C."/>
            <person name="Bonants P.J.M."/>
            <person name="Smith D.S."/>
            <person name="Levesque C.A."/>
            <person name="van der Lee T.A.J."/>
        </authorList>
    </citation>
    <scope>NUCLEOTIDE SEQUENCE [LARGE SCALE GENOMIC DNA]</scope>
    <source>
        <strain evidence="5 6">CBS 675.73</strain>
    </source>
</reference>
<comment type="subcellular location">
    <subcellularLocation>
        <location evidence="1">Cytoplasm</location>
    </subcellularLocation>
</comment>
<comment type="caution">
    <text evidence="5">The sequence shown here is derived from an EMBL/GenBank/DDBJ whole genome shotgun (WGS) entry which is preliminary data.</text>
</comment>
<evidence type="ECO:0000256" key="2">
    <source>
        <dbReference type="ARBA" id="ARBA00022490"/>
    </source>
</evidence>
<accession>A0A507ETJ2</accession>
<organism evidence="5 6">
    <name type="scientific">Chytriomyces confervae</name>
    <dbReference type="NCBI Taxonomy" id="246404"/>
    <lineage>
        <taxon>Eukaryota</taxon>
        <taxon>Fungi</taxon>
        <taxon>Fungi incertae sedis</taxon>
        <taxon>Chytridiomycota</taxon>
        <taxon>Chytridiomycota incertae sedis</taxon>
        <taxon>Chytridiomycetes</taxon>
        <taxon>Chytridiales</taxon>
        <taxon>Chytriomycetaceae</taxon>
        <taxon>Chytriomyces</taxon>
    </lineage>
</organism>
<dbReference type="SUPFAM" id="SSF48425">
    <property type="entry name" value="Sec7 domain"/>
    <property type="match status" value="1"/>
</dbReference>
<evidence type="ECO:0000256" key="3">
    <source>
        <dbReference type="SAM" id="MobiDB-lite"/>
    </source>
</evidence>
<dbReference type="PROSITE" id="PS50190">
    <property type="entry name" value="SEC7"/>
    <property type="match status" value="1"/>
</dbReference>
<dbReference type="Proteomes" id="UP000320333">
    <property type="component" value="Unassembled WGS sequence"/>
</dbReference>
<dbReference type="GO" id="GO:0005737">
    <property type="term" value="C:cytoplasm"/>
    <property type="evidence" value="ECO:0007669"/>
    <property type="project" value="UniProtKB-SubCell"/>
</dbReference>
<dbReference type="EMBL" id="QEAP01000433">
    <property type="protein sequence ID" value="TPX66650.1"/>
    <property type="molecule type" value="Genomic_DNA"/>
</dbReference>
<evidence type="ECO:0000256" key="1">
    <source>
        <dbReference type="ARBA" id="ARBA00004496"/>
    </source>
</evidence>
<keyword evidence="2" id="KW-0963">Cytoplasm</keyword>
<evidence type="ECO:0000313" key="6">
    <source>
        <dbReference type="Proteomes" id="UP000320333"/>
    </source>
</evidence>
<dbReference type="AlphaFoldDB" id="A0A507ETJ2"/>